<feature type="compositionally biased region" description="Basic and acidic residues" evidence="2">
    <location>
        <begin position="261"/>
        <end position="274"/>
    </location>
</feature>
<evidence type="ECO:0000256" key="3">
    <source>
        <dbReference type="SAM" id="Phobius"/>
    </source>
</evidence>
<dbReference type="EMBL" id="LORN02000007">
    <property type="protein sequence ID" value="PNN29627.1"/>
    <property type="molecule type" value="Genomic_DNA"/>
</dbReference>
<feature type="compositionally biased region" description="Acidic residues" evidence="2">
    <location>
        <begin position="275"/>
        <end position="293"/>
    </location>
</feature>
<comment type="caution">
    <text evidence="4">The sequence shown here is derived from an EMBL/GenBank/DDBJ whole genome shotgun (WGS) entry which is preliminary data.</text>
</comment>
<name>A0A2K0AX76_STAHA</name>
<feature type="coiled-coil region" evidence="1">
    <location>
        <begin position="313"/>
        <end position="343"/>
    </location>
</feature>
<evidence type="ECO:0000313" key="5">
    <source>
        <dbReference type="Proteomes" id="UP000053523"/>
    </source>
</evidence>
<feature type="region of interest" description="Disordered" evidence="2">
    <location>
        <begin position="261"/>
        <end position="299"/>
    </location>
</feature>
<keyword evidence="3" id="KW-1133">Transmembrane helix</keyword>
<evidence type="ECO:0000256" key="1">
    <source>
        <dbReference type="SAM" id="Coils"/>
    </source>
</evidence>
<dbReference type="AlphaFoldDB" id="A0A2K0AX76"/>
<proteinExistence type="predicted"/>
<feature type="transmembrane region" description="Helical" evidence="3">
    <location>
        <begin position="36"/>
        <end position="54"/>
    </location>
</feature>
<dbReference type="Proteomes" id="UP000053523">
    <property type="component" value="Unassembled WGS sequence"/>
</dbReference>
<evidence type="ECO:0000256" key="2">
    <source>
        <dbReference type="SAM" id="MobiDB-lite"/>
    </source>
</evidence>
<keyword evidence="3" id="KW-0812">Transmembrane</keyword>
<sequence length="361" mass="41024">MKKKEDEKGGLFRNIINFFKSINRTIRTNPAISKTIVWTLSLLILTVSIGGGLIHKNRVETKRALTLSDIDQKISFSKTGTEVQLAKQKRYKNMTVVPIKFDSGDKQSLNAKDYLVGIEARKGDSLSPNVTASLASFSSNGNMSLVLKGDLPKKPIQILLRNDNNFTKSDEGTGTYMDWGKEQKTKQNVVAFTVNPKGNNISIDKRINSDMKMKDLYALSFGEEQLKILDKEKNKTNNKIESLRSNRDEIKRQIKQLNKALDRKESDFELSRPDNDDDDSTNYDSKLDDDDYNSLENTDLSSTDMESLRNTKINKYDSLVDDINQEKDNLNAINNKVKQVKDNTDKMSKLTTISNRFQIID</sequence>
<protein>
    <submittedName>
        <fullName evidence="4">Uncharacterized protein</fullName>
    </submittedName>
</protein>
<organism evidence="4 5">
    <name type="scientific">Staphylococcus haemolyticus</name>
    <dbReference type="NCBI Taxonomy" id="1283"/>
    <lineage>
        <taxon>Bacteria</taxon>
        <taxon>Bacillati</taxon>
        <taxon>Bacillota</taxon>
        <taxon>Bacilli</taxon>
        <taxon>Bacillales</taxon>
        <taxon>Staphylococcaceae</taxon>
        <taxon>Staphylococcus</taxon>
    </lineage>
</organism>
<evidence type="ECO:0000313" key="4">
    <source>
        <dbReference type="EMBL" id="PNN29627.1"/>
    </source>
</evidence>
<gene>
    <name evidence="4" type="ORF">AL503_002270</name>
</gene>
<accession>A0A2K0AX76</accession>
<keyword evidence="3" id="KW-0472">Membrane</keyword>
<keyword evidence="1" id="KW-0175">Coiled coil</keyword>
<reference evidence="4 5" key="1">
    <citation type="submission" date="2017-12" db="EMBL/GenBank/DDBJ databases">
        <title>FDA dAtabase for Regulatory Grade micrObial Sequences (FDA-ARGOS): Supporting development and validation of Infectious Disease Dx tests.</title>
        <authorList>
            <person name="Hoffmann M."/>
            <person name="Allard M."/>
            <person name="Evans P."/>
            <person name="Brown E."/>
            <person name="Tallon L."/>
            <person name="Sadzewicz L."/>
            <person name="Sengamalay N."/>
            <person name="Ott S."/>
            <person name="Godinez A."/>
            <person name="Nagaraj S."/>
            <person name="Vavikolanu K."/>
            <person name="Aluvathingal J."/>
            <person name="Nadendla S."/>
            <person name="Sichtig H."/>
        </authorList>
    </citation>
    <scope>NUCLEOTIDE SEQUENCE [LARGE SCALE GENOMIC DNA]</scope>
    <source>
        <strain evidence="4 5">FDAARGOS_148</strain>
    </source>
</reference>